<dbReference type="Gene3D" id="1.10.60.20">
    <property type="entry name" value="Ribosomal protein S17e-like"/>
    <property type="match status" value="1"/>
</dbReference>
<evidence type="ECO:0000313" key="4">
    <source>
        <dbReference type="EMBL" id="KAF8395491.1"/>
    </source>
</evidence>
<sequence>MDFHTNKKVLEEVVIIPSKCLLNKKACCIVPDEFTIKTDLMEVDKETIDMHAALGMADLPNIVKQAEPALATGGPGILRGEAKRALRGEDLYLPSGS</sequence>
<dbReference type="Proteomes" id="UP000655225">
    <property type="component" value="Unassembled WGS sequence"/>
</dbReference>
<evidence type="ECO:0000313" key="5">
    <source>
        <dbReference type="Proteomes" id="UP000655225"/>
    </source>
</evidence>
<dbReference type="OMA" id="EERECRM"/>
<comment type="caution">
    <text evidence="4">The sequence shown here is derived from an EMBL/GenBank/DDBJ whole genome shotgun (WGS) entry which is preliminary data.</text>
</comment>
<dbReference type="GO" id="GO:0005840">
    <property type="term" value="C:ribosome"/>
    <property type="evidence" value="ECO:0007669"/>
    <property type="project" value="UniProtKB-KW"/>
</dbReference>
<evidence type="ECO:0000256" key="3">
    <source>
        <dbReference type="ARBA" id="ARBA00023274"/>
    </source>
</evidence>
<dbReference type="OrthoDB" id="1727351at2759"/>
<keyword evidence="5" id="KW-1185">Reference proteome</keyword>
<comment type="similarity">
    <text evidence="1">Belongs to the eukaryotic ribosomal protein eS17 family.</text>
</comment>
<name>A0A835DA17_TETSI</name>
<dbReference type="Pfam" id="PF00833">
    <property type="entry name" value="Ribosomal_S17e"/>
    <property type="match status" value="1"/>
</dbReference>
<dbReference type="InterPro" id="IPR001210">
    <property type="entry name" value="Ribosomal_eS17"/>
</dbReference>
<dbReference type="GO" id="GO:0006412">
    <property type="term" value="P:translation"/>
    <property type="evidence" value="ECO:0007669"/>
    <property type="project" value="InterPro"/>
</dbReference>
<keyword evidence="3" id="KW-0687">Ribonucleoprotein</keyword>
<organism evidence="4 5">
    <name type="scientific">Tetracentron sinense</name>
    <name type="common">Spur-leaf</name>
    <dbReference type="NCBI Taxonomy" id="13715"/>
    <lineage>
        <taxon>Eukaryota</taxon>
        <taxon>Viridiplantae</taxon>
        <taxon>Streptophyta</taxon>
        <taxon>Embryophyta</taxon>
        <taxon>Tracheophyta</taxon>
        <taxon>Spermatophyta</taxon>
        <taxon>Magnoliopsida</taxon>
        <taxon>Trochodendrales</taxon>
        <taxon>Trochodendraceae</taxon>
        <taxon>Tetracentron</taxon>
    </lineage>
</organism>
<evidence type="ECO:0000256" key="1">
    <source>
        <dbReference type="ARBA" id="ARBA00010444"/>
    </source>
</evidence>
<dbReference type="GO" id="GO:1990904">
    <property type="term" value="C:ribonucleoprotein complex"/>
    <property type="evidence" value="ECO:0007669"/>
    <property type="project" value="UniProtKB-KW"/>
</dbReference>
<gene>
    <name evidence="4" type="ORF">HHK36_019437</name>
</gene>
<keyword evidence="2" id="KW-0689">Ribosomal protein</keyword>
<dbReference type="AlphaFoldDB" id="A0A835DA17"/>
<accession>A0A835DA17</accession>
<protein>
    <submittedName>
        <fullName evidence="4">Uncharacterized protein</fullName>
    </submittedName>
</protein>
<dbReference type="InterPro" id="IPR036401">
    <property type="entry name" value="Ribosomal_eS17_sf"/>
</dbReference>
<proteinExistence type="inferred from homology"/>
<reference evidence="4 5" key="1">
    <citation type="submission" date="2020-04" db="EMBL/GenBank/DDBJ databases">
        <title>Plant Genome Project.</title>
        <authorList>
            <person name="Zhang R.-G."/>
        </authorList>
    </citation>
    <scope>NUCLEOTIDE SEQUENCE [LARGE SCALE GENOMIC DNA]</scope>
    <source>
        <strain evidence="4">YNK0</strain>
        <tissue evidence="4">Leaf</tissue>
    </source>
</reference>
<dbReference type="GO" id="GO:0003735">
    <property type="term" value="F:structural constituent of ribosome"/>
    <property type="evidence" value="ECO:0007669"/>
    <property type="project" value="InterPro"/>
</dbReference>
<dbReference type="SUPFAM" id="SSF116820">
    <property type="entry name" value="Rps17e-like"/>
    <property type="match status" value="1"/>
</dbReference>
<dbReference type="PANTHER" id="PTHR10732:SF26">
    <property type="entry name" value="SMALL RIBOSOMAL SUBUNIT PROTEIN ES17W"/>
    <property type="match status" value="1"/>
</dbReference>
<evidence type="ECO:0000256" key="2">
    <source>
        <dbReference type="ARBA" id="ARBA00022980"/>
    </source>
</evidence>
<dbReference type="EMBL" id="JABCRI010000013">
    <property type="protein sequence ID" value="KAF8395491.1"/>
    <property type="molecule type" value="Genomic_DNA"/>
</dbReference>
<dbReference type="PANTHER" id="PTHR10732">
    <property type="entry name" value="40S RIBOSOMAL PROTEIN S17"/>
    <property type="match status" value="1"/>
</dbReference>